<dbReference type="Proteomes" id="UP000010478">
    <property type="component" value="Chromosome"/>
</dbReference>
<dbReference type="KEGG" id="oni:Osc7112_0516"/>
<evidence type="ECO:0000313" key="3">
    <source>
        <dbReference type="Proteomes" id="UP000010478"/>
    </source>
</evidence>
<dbReference type="HOGENOM" id="CLU_3236953_0_0_3"/>
<keyword evidence="1" id="KW-0472">Membrane</keyword>
<feature type="transmembrane region" description="Helical" evidence="1">
    <location>
        <begin position="21"/>
        <end position="39"/>
    </location>
</feature>
<dbReference type="EMBL" id="CP003614">
    <property type="protein sequence ID" value="AFZ05114.1"/>
    <property type="molecule type" value="Genomic_DNA"/>
</dbReference>
<organism evidence="2 3">
    <name type="scientific">Phormidium nigroviride PCC 7112</name>
    <dbReference type="NCBI Taxonomy" id="179408"/>
    <lineage>
        <taxon>Bacteria</taxon>
        <taxon>Bacillati</taxon>
        <taxon>Cyanobacteriota</taxon>
        <taxon>Cyanophyceae</taxon>
        <taxon>Oscillatoriophycideae</taxon>
        <taxon>Oscillatoriales</taxon>
        <taxon>Oscillatoriaceae</taxon>
        <taxon>Phormidium</taxon>
    </lineage>
</organism>
<accession>K9VC93</accession>
<proteinExistence type="predicted"/>
<keyword evidence="3" id="KW-1185">Reference proteome</keyword>
<sequence>MRVIVPLRVAREMFRIVGARDVMYIVGLFCVEYGCYSLVVDAR</sequence>
<gene>
    <name evidence="2" type="ORF">Osc7112_0516</name>
</gene>
<reference evidence="2 3" key="1">
    <citation type="submission" date="2012-05" db="EMBL/GenBank/DDBJ databases">
        <title>Finished chromosome of genome of Oscillatoria sp. PCC 7112.</title>
        <authorList>
            <consortium name="US DOE Joint Genome Institute"/>
            <person name="Gugger M."/>
            <person name="Coursin T."/>
            <person name="Rippka R."/>
            <person name="Tandeau De Marsac N."/>
            <person name="Huntemann M."/>
            <person name="Wei C.-L."/>
            <person name="Han J."/>
            <person name="Detter J.C."/>
            <person name="Han C."/>
            <person name="Tapia R."/>
            <person name="Davenport K."/>
            <person name="Daligault H."/>
            <person name="Erkkila T."/>
            <person name="Gu W."/>
            <person name="Munk A.C.C."/>
            <person name="Teshima H."/>
            <person name="Xu Y."/>
            <person name="Chain P."/>
            <person name="Chen A."/>
            <person name="Krypides N."/>
            <person name="Mavromatis K."/>
            <person name="Markowitz V."/>
            <person name="Szeto E."/>
            <person name="Ivanova N."/>
            <person name="Mikhailova N."/>
            <person name="Ovchinnikova G."/>
            <person name="Pagani I."/>
            <person name="Pati A."/>
            <person name="Goodwin L."/>
            <person name="Peters L."/>
            <person name="Pitluck S."/>
            <person name="Woyke T."/>
            <person name="Kerfeld C."/>
        </authorList>
    </citation>
    <scope>NUCLEOTIDE SEQUENCE [LARGE SCALE GENOMIC DNA]</scope>
    <source>
        <strain evidence="2 3">PCC 7112</strain>
    </source>
</reference>
<evidence type="ECO:0000256" key="1">
    <source>
        <dbReference type="SAM" id="Phobius"/>
    </source>
</evidence>
<protein>
    <submittedName>
        <fullName evidence="2">Uncharacterized protein</fullName>
    </submittedName>
</protein>
<keyword evidence="1" id="KW-1133">Transmembrane helix</keyword>
<name>K9VC93_9CYAN</name>
<dbReference type="AlphaFoldDB" id="K9VC93"/>
<keyword evidence="1" id="KW-0812">Transmembrane</keyword>
<evidence type="ECO:0000313" key="2">
    <source>
        <dbReference type="EMBL" id="AFZ05114.1"/>
    </source>
</evidence>